<dbReference type="AlphaFoldDB" id="A0A315Y306"/>
<sequence length="173" mass="19378">MKLTEKQKRFCEEYLVDLNATQAAARAGYKDPNIGRQLITKNNVSQYIEKLRKEQAKRTGISADKVINELAAIAFSDRTELAKVDDYGVVRLTPTDRLSTEAKKTISGIKEGKYGTEVSSYDKLRALELLGKHFGLFTEQMTAAGEQELPKLFKALEEGDDESIEPEPEESSE</sequence>
<dbReference type="InterPro" id="IPR052404">
    <property type="entry name" value="SPP1-like_terminase"/>
</dbReference>
<organism evidence="3 4">
    <name type="scientific">Ruminococcus flavefaciens</name>
    <dbReference type="NCBI Taxonomy" id="1265"/>
    <lineage>
        <taxon>Bacteria</taxon>
        <taxon>Bacillati</taxon>
        <taxon>Bacillota</taxon>
        <taxon>Clostridia</taxon>
        <taxon>Eubacteriales</taxon>
        <taxon>Oscillospiraceae</taxon>
        <taxon>Ruminococcus</taxon>
    </lineage>
</organism>
<dbReference type="InterPro" id="IPR038713">
    <property type="entry name" value="Terminase_Gp1_N_sf"/>
</dbReference>
<keyword evidence="1" id="KW-1188">Viral release from host cell</keyword>
<reference evidence="3 4" key="1">
    <citation type="submission" date="2018-05" db="EMBL/GenBank/DDBJ databases">
        <title>The Hungate 1000. A catalogue of reference genomes from the rumen microbiome.</title>
        <authorList>
            <person name="Kelly W."/>
        </authorList>
    </citation>
    <scope>NUCLEOTIDE SEQUENCE [LARGE SCALE GENOMIC DNA]</scope>
    <source>
        <strain evidence="3 4">SAb67</strain>
    </source>
</reference>
<name>A0A315Y306_RUMFL</name>
<dbReference type="Pfam" id="PF03592">
    <property type="entry name" value="Terminase_2"/>
    <property type="match status" value="1"/>
</dbReference>
<dbReference type="EMBL" id="QGDI01000002">
    <property type="protein sequence ID" value="PWJ14620.1"/>
    <property type="molecule type" value="Genomic_DNA"/>
</dbReference>
<keyword evidence="2" id="KW-0231">Viral genome packaging</keyword>
<comment type="caution">
    <text evidence="3">The sequence shown here is derived from an EMBL/GenBank/DDBJ whole genome shotgun (WGS) entry which is preliminary data.</text>
</comment>
<dbReference type="PANTHER" id="PTHR41328:SF2">
    <property type="entry name" value="TERMINASE SMALL SUBUNIT"/>
    <property type="match status" value="1"/>
</dbReference>
<dbReference type="OrthoDB" id="7358785at2"/>
<proteinExistence type="predicted"/>
<dbReference type="GO" id="GO:0051276">
    <property type="term" value="P:chromosome organization"/>
    <property type="evidence" value="ECO:0007669"/>
    <property type="project" value="InterPro"/>
</dbReference>
<protein>
    <submittedName>
        <fullName evidence="3">Phage terminase small subunit</fullName>
    </submittedName>
</protein>
<evidence type="ECO:0000256" key="1">
    <source>
        <dbReference type="ARBA" id="ARBA00022612"/>
    </source>
</evidence>
<evidence type="ECO:0000313" key="4">
    <source>
        <dbReference type="Proteomes" id="UP000245720"/>
    </source>
</evidence>
<dbReference type="InterPro" id="IPR005335">
    <property type="entry name" value="Terminase_ssu"/>
</dbReference>
<dbReference type="Proteomes" id="UP000245720">
    <property type="component" value="Unassembled WGS sequence"/>
</dbReference>
<accession>A0A315Y306</accession>
<dbReference type="RefSeq" id="WP_109725496.1">
    <property type="nucleotide sequence ID" value="NZ_QGDI01000002.1"/>
</dbReference>
<dbReference type="PANTHER" id="PTHR41328">
    <property type="entry name" value="TERMINASE SMALL SUBUNIT-RELATED"/>
    <property type="match status" value="1"/>
</dbReference>
<dbReference type="Gene3D" id="1.10.10.1400">
    <property type="entry name" value="Terminase, small subunit, N-terminal DNA-binding domain, HTH motif"/>
    <property type="match status" value="1"/>
</dbReference>
<evidence type="ECO:0000256" key="2">
    <source>
        <dbReference type="ARBA" id="ARBA00023219"/>
    </source>
</evidence>
<evidence type="ECO:0000313" key="3">
    <source>
        <dbReference type="EMBL" id="PWJ14620.1"/>
    </source>
</evidence>
<gene>
    <name evidence="3" type="ORF">IE37_00605</name>
</gene>